<comment type="caution">
    <text evidence="2">The sequence shown here is derived from an EMBL/GenBank/DDBJ whole genome shotgun (WGS) entry which is preliminary data.</text>
</comment>
<protein>
    <submittedName>
        <fullName evidence="2">Uncharacterized protein</fullName>
    </submittedName>
</protein>
<dbReference type="Proteomes" id="UP001596413">
    <property type="component" value="Unassembled WGS sequence"/>
</dbReference>
<sequence length="171" mass="18666">MSGYEGVGEGDTEGVPQTDPEALRGELEALLEAHSPDEVVVLSRAQLQRREYQAYASGWQDAERDLRPALERARMSAEVGRLRLVFEAEEADPATVLPFPRRPDEDAGGSDPKRSKPVFDVKPSGSRTPDIPPLRPHRPPSGRRSDRQGAGEEGCGAEHRDVRSTEDGEGA</sequence>
<organism evidence="2 3">
    <name type="scientific">Streptomyces polyrhachis</name>
    <dbReference type="NCBI Taxonomy" id="1282885"/>
    <lineage>
        <taxon>Bacteria</taxon>
        <taxon>Bacillati</taxon>
        <taxon>Actinomycetota</taxon>
        <taxon>Actinomycetes</taxon>
        <taxon>Kitasatosporales</taxon>
        <taxon>Streptomycetaceae</taxon>
        <taxon>Streptomyces</taxon>
    </lineage>
</organism>
<evidence type="ECO:0000313" key="3">
    <source>
        <dbReference type="Proteomes" id="UP001596413"/>
    </source>
</evidence>
<dbReference type="EMBL" id="JBHSZO010000003">
    <property type="protein sequence ID" value="MFC7217093.1"/>
    <property type="molecule type" value="Genomic_DNA"/>
</dbReference>
<dbReference type="RefSeq" id="WP_386411499.1">
    <property type="nucleotide sequence ID" value="NZ_JBHSZO010000003.1"/>
</dbReference>
<feature type="compositionally biased region" description="Basic and acidic residues" evidence="1">
    <location>
        <begin position="143"/>
        <end position="171"/>
    </location>
</feature>
<gene>
    <name evidence="2" type="ORF">ACFQLX_02730</name>
</gene>
<keyword evidence="3" id="KW-1185">Reference proteome</keyword>
<feature type="region of interest" description="Disordered" evidence="1">
    <location>
        <begin position="87"/>
        <end position="171"/>
    </location>
</feature>
<reference evidence="3" key="1">
    <citation type="journal article" date="2019" name="Int. J. Syst. Evol. Microbiol.">
        <title>The Global Catalogue of Microorganisms (GCM) 10K type strain sequencing project: providing services to taxonomists for standard genome sequencing and annotation.</title>
        <authorList>
            <consortium name="The Broad Institute Genomics Platform"/>
            <consortium name="The Broad Institute Genome Sequencing Center for Infectious Disease"/>
            <person name="Wu L."/>
            <person name="Ma J."/>
        </authorList>
    </citation>
    <scope>NUCLEOTIDE SEQUENCE [LARGE SCALE GENOMIC DNA]</scope>
    <source>
        <strain evidence="3">CGMCC 1.13681</strain>
    </source>
</reference>
<evidence type="ECO:0000256" key="1">
    <source>
        <dbReference type="SAM" id="MobiDB-lite"/>
    </source>
</evidence>
<name>A0ABW2G8N5_9ACTN</name>
<accession>A0ABW2G8N5</accession>
<feature type="compositionally biased region" description="Basic and acidic residues" evidence="1">
    <location>
        <begin position="101"/>
        <end position="119"/>
    </location>
</feature>
<evidence type="ECO:0000313" key="2">
    <source>
        <dbReference type="EMBL" id="MFC7217093.1"/>
    </source>
</evidence>
<feature type="region of interest" description="Disordered" evidence="1">
    <location>
        <begin position="1"/>
        <end position="23"/>
    </location>
</feature>
<proteinExistence type="predicted"/>